<feature type="non-terminal residue" evidence="1">
    <location>
        <position position="41"/>
    </location>
</feature>
<dbReference type="EMBL" id="CAJVPW010000880">
    <property type="protein sequence ID" value="CAG8468638.1"/>
    <property type="molecule type" value="Genomic_DNA"/>
</dbReference>
<keyword evidence="2" id="KW-1185">Reference proteome</keyword>
<sequence>MLGLKTRKTSSEKFTQVLNQIKSEEIIFSDKTYSDKIYSDL</sequence>
<gene>
    <name evidence="1" type="ORF">SPELUC_LOCUS1589</name>
</gene>
<proteinExistence type="predicted"/>
<name>A0ACA9KE60_9GLOM</name>
<comment type="caution">
    <text evidence="1">The sequence shown here is derived from an EMBL/GenBank/DDBJ whole genome shotgun (WGS) entry which is preliminary data.</text>
</comment>
<reference evidence="1" key="1">
    <citation type="submission" date="2021-06" db="EMBL/GenBank/DDBJ databases">
        <authorList>
            <person name="Kallberg Y."/>
            <person name="Tangrot J."/>
            <person name="Rosling A."/>
        </authorList>
    </citation>
    <scope>NUCLEOTIDE SEQUENCE</scope>
    <source>
        <strain evidence="1">28 12/20/2015</strain>
    </source>
</reference>
<organism evidence="1 2">
    <name type="scientific">Cetraspora pellucida</name>
    <dbReference type="NCBI Taxonomy" id="1433469"/>
    <lineage>
        <taxon>Eukaryota</taxon>
        <taxon>Fungi</taxon>
        <taxon>Fungi incertae sedis</taxon>
        <taxon>Mucoromycota</taxon>
        <taxon>Glomeromycotina</taxon>
        <taxon>Glomeromycetes</taxon>
        <taxon>Diversisporales</taxon>
        <taxon>Gigasporaceae</taxon>
        <taxon>Cetraspora</taxon>
    </lineage>
</organism>
<evidence type="ECO:0000313" key="1">
    <source>
        <dbReference type="EMBL" id="CAG8468638.1"/>
    </source>
</evidence>
<evidence type="ECO:0000313" key="2">
    <source>
        <dbReference type="Proteomes" id="UP000789366"/>
    </source>
</evidence>
<dbReference type="Proteomes" id="UP000789366">
    <property type="component" value="Unassembled WGS sequence"/>
</dbReference>
<accession>A0ACA9KE60</accession>
<protein>
    <submittedName>
        <fullName evidence="1">15314_t:CDS:1</fullName>
    </submittedName>
</protein>